<dbReference type="InterPro" id="IPR024078">
    <property type="entry name" value="LmbE-like_dom_sf"/>
</dbReference>
<dbReference type="PANTHER" id="PTHR12993">
    <property type="entry name" value="N-ACETYLGLUCOSAMINYL-PHOSPHATIDYLINOSITOL DE-N-ACETYLASE-RELATED"/>
    <property type="match status" value="1"/>
</dbReference>
<protein>
    <submittedName>
        <fullName evidence="1">PIG-L family deacetylase</fullName>
    </submittedName>
</protein>
<accession>A0A1X0ZL16</accession>
<evidence type="ECO:0000313" key="3">
    <source>
        <dbReference type="Proteomes" id="UP000442695"/>
    </source>
</evidence>
<organism evidence="1 3">
    <name type="scientific">Pseudomonas putida</name>
    <name type="common">Arthrobacter siderocapsulatus</name>
    <dbReference type="NCBI Taxonomy" id="303"/>
    <lineage>
        <taxon>Bacteria</taxon>
        <taxon>Pseudomonadati</taxon>
        <taxon>Pseudomonadota</taxon>
        <taxon>Gammaproteobacteria</taxon>
        <taxon>Pseudomonadales</taxon>
        <taxon>Pseudomonadaceae</taxon>
        <taxon>Pseudomonas</taxon>
    </lineage>
</organism>
<dbReference type="PANTHER" id="PTHR12993:SF29">
    <property type="entry name" value="BLR3841 PROTEIN"/>
    <property type="match status" value="1"/>
</dbReference>
<dbReference type="Pfam" id="PF02585">
    <property type="entry name" value="PIG-L"/>
    <property type="match status" value="1"/>
</dbReference>
<proteinExistence type="predicted"/>
<reference evidence="2" key="2">
    <citation type="submission" date="2023-03" db="EMBL/GenBank/DDBJ databases">
        <title>Draft assemblies of triclosan tolerant bacteria isolated from returned activated sludge.</title>
        <authorList>
            <person name="Van Hamelsveld S."/>
        </authorList>
    </citation>
    <scope>NUCLEOTIDE SEQUENCE</scope>
    <source>
        <strain evidence="2">GW210012_S60</strain>
    </source>
</reference>
<reference evidence="1 3" key="1">
    <citation type="submission" date="2019-12" db="EMBL/GenBank/DDBJ databases">
        <authorList>
            <person name="Woiski C."/>
        </authorList>
    </citation>
    <scope>NUCLEOTIDE SEQUENCE [LARGE SCALE GENOMIC DNA]</scope>
    <source>
        <strain evidence="1 3">BOE100</strain>
    </source>
</reference>
<sequence>MSENLIDAATGTPWSDWQHSAHLARATWLAPEQLCPPGRRLVLLAPHPDDEVLMAGGLLASFRGREQDLVLISATNGEGSHPHSPHWTEQRLRHQRPLESRHALQQLDLDLNRLDWRRLNLKDGALPRDEAFLVRHLEQLLEPDDLLLTTWRGDGHCDHEAAGRAAAQAAQARGAQLAEAPVWAWHWAAPDDPRLPWSRAHRLQVDETRQARKREALAAHASQLQPDGDRPPVLPAHLQACLLQPFELVFL</sequence>
<dbReference type="InterPro" id="IPR003737">
    <property type="entry name" value="GlcNAc_PI_deacetylase-related"/>
</dbReference>
<dbReference type="EMBL" id="JARJLO010000088">
    <property type="protein sequence ID" value="MDF3870136.1"/>
    <property type="molecule type" value="Genomic_DNA"/>
</dbReference>
<dbReference type="SUPFAM" id="SSF102588">
    <property type="entry name" value="LmbE-like"/>
    <property type="match status" value="1"/>
</dbReference>
<evidence type="ECO:0000313" key="1">
    <source>
        <dbReference type="EMBL" id="KAF0252780.1"/>
    </source>
</evidence>
<dbReference type="Proteomes" id="UP000442695">
    <property type="component" value="Unassembled WGS sequence"/>
</dbReference>
<name>A0A1X0ZL16_PSEPU</name>
<dbReference type="Proteomes" id="UP001217741">
    <property type="component" value="Unassembled WGS sequence"/>
</dbReference>
<dbReference type="AlphaFoldDB" id="A0A1X0ZL16"/>
<dbReference type="EMBL" id="WOWR01000035">
    <property type="protein sequence ID" value="KAF0252780.1"/>
    <property type="molecule type" value="Genomic_DNA"/>
</dbReference>
<dbReference type="RefSeq" id="WP_016500126.1">
    <property type="nucleotide sequence ID" value="NZ_BQII01000064.1"/>
</dbReference>
<dbReference type="GO" id="GO:0016811">
    <property type="term" value="F:hydrolase activity, acting on carbon-nitrogen (but not peptide) bonds, in linear amides"/>
    <property type="evidence" value="ECO:0007669"/>
    <property type="project" value="TreeGrafter"/>
</dbReference>
<dbReference type="GeneID" id="45524558"/>
<evidence type="ECO:0000313" key="2">
    <source>
        <dbReference type="EMBL" id="MDF3870136.1"/>
    </source>
</evidence>
<dbReference type="Gene3D" id="3.40.50.10320">
    <property type="entry name" value="LmbE-like"/>
    <property type="match status" value="1"/>
</dbReference>
<gene>
    <name evidence="1" type="ORF">GN299_21775</name>
    <name evidence="2" type="ORF">P3W50_06615</name>
</gene>
<comment type="caution">
    <text evidence="1">The sequence shown here is derived from an EMBL/GenBank/DDBJ whole genome shotgun (WGS) entry which is preliminary data.</text>
</comment>